<evidence type="ECO:0000313" key="4">
    <source>
        <dbReference type="EMBL" id="MBD3107842.1"/>
    </source>
</evidence>
<evidence type="ECO:0000259" key="3">
    <source>
        <dbReference type="Pfam" id="PF01551"/>
    </source>
</evidence>
<dbReference type="PANTHER" id="PTHR21666">
    <property type="entry name" value="PEPTIDASE-RELATED"/>
    <property type="match status" value="1"/>
</dbReference>
<organism evidence="4 5">
    <name type="scientific">Peribacillus faecalis</name>
    <dbReference type="NCBI Taxonomy" id="2772559"/>
    <lineage>
        <taxon>Bacteria</taxon>
        <taxon>Bacillati</taxon>
        <taxon>Bacillota</taxon>
        <taxon>Bacilli</taxon>
        <taxon>Bacillales</taxon>
        <taxon>Bacillaceae</taxon>
        <taxon>Peribacillus</taxon>
    </lineage>
</organism>
<dbReference type="InterPro" id="IPR016047">
    <property type="entry name" value="M23ase_b-sheet_dom"/>
</dbReference>
<gene>
    <name evidence="4" type="ORF">IEO70_05635</name>
</gene>
<keyword evidence="2" id="KW-1133">Transmembrane helix</keyword>
<proteinExistence type="predicted"/>
<dbReference type="Proteomes" id="UP000602076">
    <property type="component" value="Unassembled WGS sequence"/>
</dbReference>
<dbReference type="SUPFAM" id="SSF51261">
    <property type="entry name" value="Duplicated hybrid motif"/>
    <property type="match status" value="1"/>
</dbReference>
<comment type="caution">
    <text evidence="4">The sequence shown here is derived from an EMBL/GenBank/DDBJ whole genome shotgun (WGS) entry which is preliminary data.</text>
</comment>
<feature type="compositionally biased region" description="Polar residues" evidence="1">
    <location>
        <begin position="32"/>
        <end position="41"/>
    </location>
</feature>
<evidence type="ECO:0000313" key="5">
    <source>
        <dbReference type="Proteomes" id="UP000602076"/>
    </source>
</evidence>
<feature type="compositionally biased region" description="Basic and acidic residues" evidence="1">
    <location>
        <begin position="21"/>
        <end position="31"/>
    </location>
</feature>
<feature type="transmembrane region" description="Helical" evidence="2">
    <location>
        <begin position="58"/>
        <end position="78"/>
    </location>
</feature>
<sequence length="249" mass="28372">MVYNDRRKEIINRIKKRNKMKERQLHSRHEQSPFQPHSVTTFDADEERGHPLFRKDIMLLKILIASLLFITVAIIYRYPSNDLESVRQVISSTMENELQFALVTDWYEDTFGKPIAFLPSEKKAVNEDALQVSGDYILPVKGKIIEDYATNGAGIIVKTDSDDGAYAIEDGVIIYAGIKEEYGNTVIIQHKDKSETWYGNLDAIDVKVYSQISKGEQIGVLNEEGTLFFGMKKEEADQFVDPSQVISVE</sequence>
<keyword evidence="2" id="KW-0812">Transmembrane</keyword>
<accession>A0A927HAS2</accession>
<dbReference type="RefSeq" id="WP_190997388.1">
    <property type="nucleotide sequence ID" value="NZ_JACXSI010000011.1"/>
</dbReference>
<reference evidence="4" key="1">
    <citation type="submission" date="2020-09" db="EMBL/GenBank/DDBJ databases">
        <title>Bacillus faecalis sp. nov., a moderately halophilic bacterium isolated from cow faeces.</title>
        <authorList>
            <person name="Jiang L."/>
            <person name="Lee J."/>
        </authorList>
    </citation>
    <scope>NUCLEOTIDE SEQUENCE</scope>
    <source>
        <strain evidence="4">AGMB 02131</strain>
    </source>
</reference>
<evidence type="ECO:0000256" key="2">
    <source>
        <dbReference type="SAM" id="Phobius"/>
    </source>
</evidence>
<dbReference type="GO" id="GO:0004222">
    <property type="term" value="F:metalloendopeptidase activity"/>
    <property type="evidence" value="ECO:0007669"/>
    <property type="project" value="TreeGrafter"/>
</dbReference>
<evidence type="ECO:0000256" key="1">
    <source>
        <dbReference type="SAM" id="MobiDB-lite"/>
    </source>
</evidence>
<name>A0A927HAS2_9BACI</name>
<feature type="domain" description="M23ase beta-sheet core" evidence="3">
    <location>
        <begin position="153"/>
        <end position="233"/>
    </location>
</feature>
<dbReference type="InterPro" id="IPR050570">
    <property type="entry name" value="Cell_wall_metabolism_enzyme"/>
</dbReference>
<dbReference type="InterPro" id="IPR011055">
    <property type="entry name" value="Dup_hybrid_motif"/>
</dbReference>
<dbReference type="EMBL" id="JACXSI010000011">
    <property type="protein sequence ID" value="MBD3107842.1"/>
    <property type="molecule type" value="Genomic_DNA"/>
</dbReference>
<dbReference type="CDD" id="cd12797">
    <property type="entry name" value="M23_peptidase"/>
    <property type="match status" value="1"/>
</dbReference>
<protein>
    <submittedName>
        <fullName evidence="4">M23 family metallopeptidase</fullName>
    </submittedName>
</protein>
<keyword evidence="5" id="KW-1185">Reference proteome</keyword>
<dbReference type="PANTHER" id="PTHR21666:SF274">
    <property type="entry name" value="STAGE IV SPORULATION PROTEIN FA"/>
    <property type="match status" value="1"/>
</dbReference>
<dbReference type="Pfam" id="PF01551">
    <property type="entry name" value="Peptidase_M23"/>
    <property type="match status" value="1"/>
</dbReference>
<dbReference type="AlphaFoldDB" id="A0A927HAS2"/>
<dbReference type="Gene3D" id="2.70.70.10">
    <property type="entry name" value="Glucose Permease (Domain IIA)"/>
    <property type="match status" value="1"/>
</dbReference>
<feature type="region of interest" description="Disordered" evidence="1">
    <location>
        <begin position="19"/>
        <end position="41"/>
    </location>
</feature>
<keyword evidence="2" id="KW-0472">Membrane</keyword>